<dbReference type="GO" id="GO:0000455">
    <property type="term" value="P:enzyme-directed rRNA pseudouridine synthesis"/>
    <property type="evidence" value="ECO:0007669"/>
    <property type="project" value="TreeGrafter"/>
</dbReference>
<sequence length="536" mass="61932">MFRFSVNRIKQFNTLHALERYYSEGKRTWVTVNNSKFACRDEFPDQKNIRFDQVIVDELDVSKQYAHFLITEGHVHAQIGKNREPITKKSKISVQQLCSISQFHVFLEQRNSNKIEEIKQGLKEEEVDLQTKVPKLDIIYEDDHLIVVNKPVGHAVHQAGHSNPYQSTMLYAVRKHVLERDGENPVLPINVGLPHRLDKETSGVLIFGKNTMSVQQLNNQFSDQTKPLLKQYCAIAIAMFPDQIITQTSSEYRPIVDKFTSVTYGELDDSDEGEDEQEQEERQDQQDTFEDDEDEPDSDFDVEDHIINNDDFIEQENRIHDRPIIIEAPLVSVVSPYKVDHQGPGRRKKISHSIGGKSGDFFHAKKIYKISDPYSMEEKEKEEKDLVGKISRSVVHVVEVNEDSHLAMLQVRIKSGRTHQIRSHLCSVEMPVLGDYNYYTMLNNRFPLKIDKTVSPPRLMLHCQRMSFYHPLTDRKITCVAPVDKKMVEFADKYFSQKAIRRFTSGGVTDTPEDPNSEYVSDEEYGQGADEFDECE</sequence>
<gene>
    <name evidence="4" type="ORF">AKO1_015800</name>
</gene>
<evidence type="ECO:0000313" key="4">
    <source>
        <dbReference type="EMBL" id="KAL0488570.1"/>
    </source>
</evidence>
<proteinExistence type="inferred from homology"/>
<evidence type="ECO:0000259" key="3">
    <source>
        <dbReference type="Pfam" id="PF00849"/>
    </source>
</evidence>
<dbReference type="SUPFAM" id="SSF55120">
    <property type="entry name" value="Pseudouridine synthase"/>
    <property type="match status" value="1"/>
</dbReference>
<feature type="region of interest" description="Disordered" evidence="2">
    <location>
        <begin position="265"/>
        <end position="302"/>
    </location>
</feature>
<dbReference type="PANTHER" id="PTHR21600">
    <property type="entry name" value="MITOCHONDRIAL RNA PSEUDOURIDINE SYNTHASE"/>
    <property type="match status" value="1"/>
</dbReference>
<dbReference type="PANTHER" id="PTHR21600:SF87">
    <property type="entry name" value="RNA PSEUDOURIDYLATE SYNTHASE DOMAIN-CONTAINING PROTEIN 1"/>
    <property type="match status" value="1"/>
</dbReference>
<comment type="caution">
    <text evidence="4">The sequence shown here is derived from an EMBL/GenBank/DDBJ whole genome shotgun (WGS) entry which is preliminary data.</text>
</comment>
<feature type="compositionally biased region" description="Acidic residues" evidence="2">
    <location>
        <begin position="266"/>
        <end position="279"/>
    </location>
</feature>
<feature type="region of interest" description="Disordered" evidence="2">
    <location>
        <begin position="505"/>
        <end position="536"/>
    </location>
</feature>
<dbReference type="Proteomes" id="UP001431209">
    <property type="component" value="Unassembled WGS sequence"/>
</dbReference>
<keyword evidence="5" id="KW-1185">Reference proteome</keyword>
<feature type="compositionally biased region" description="Acidic residues" evidence="2">
    <location>
        <begin position="511"/>
        <end position="536"/>
    </location>
</feature>
<dbReference type="AlphaFoldDB" id="A0AAW2ZGL2"/>
<name>A0AAW2ZGL2_9EUKA</name>
<organism evidence="4 5">
    <name type="scientific">Acrasis kona</name>
    <dbReference type="NCBI Taxonomy" id="1008807"/>
    <lineage>
        <taxon>Eukaryota</taxon>
        <taxon>Discoba</taxon>
        <taxon>Heterolobosea</taxon>
        <taxon>Tetramitia</taxon>
        <taxon>Eutetramitia</taxon>
        <taxon>Acrasidae</taxon>
        <taxon>Acrasis</taxon>
    </lineage>
</organism>
<dbReference type="Gene3D" id="3.30.2350.10">
    <property type="entry name" value="Pseudouridine synthase"/>
    <property type="match status" value="2"/>
</dbReference>
<feature type="domain" description="Pseudouridine synthase RsuA/RluA-like" evidence="3">
    <location>
        <begin position="144"/>
        <end position="279"/>
    </location>
</feature>
<evidence type="ECO:0000256" key="2">
    <source>
        <dbReference type="SAM" id="MobiDB-lite"/>
    </source>
</evidence>
<dbReference type="GO" id="GO:0009982">
    <property type="term" value="F:pseudouridine synthase activity"/>
    <property type="evidence" value="ECO:0007669"/>
    <property type="project" value="InterPro"/>
</dbReference>
<evidence type="ECO:0000313" key="5">
    <source>
        <dbReference type="Proteomes" id="UP001431209"/>
    </source>
</evidence>
<dbReference type="InterPro" id="IPR050188">
    <property type="entry name" value="RluA_PseudoU_synthase"/>
</dbReference>
<dbReference type="EMBL" id="JAOPGA020001449">
    <property type="protein sequence ID" value="KAL0488570.1"/>
    <property type="molecule type" value="Genomic_DNA"/>
</dbReference>
<dbReference type="GO" id="GO:0003723">
    <property type="term" value="F:RNA binding"/>
    <property type="evidence" value="ECO:0007669"/>
    <property type="project" value="InterPro"/>
</dbReference>
<dbReference type="InterPro" id="IPR006145">
    <property type="entry name" value="PsdUridine_synth_RsuA/RluA"/>
</dbReference>
<comment type="similarity">
    <text evidence="1">Belongs to the pseudouridine synthase RluA family.</text>
</comment>
<dbReference type="InterPro" id="IPR020103">
    <property type="entry name" value="PsdUridine_synth_cat_dom_sf"/>
</dbReference>
<protein>
    <submittedName>
        <fullName evidence="4">RNA pseudouridine synthase YlyB</fullName>
    </submittedName>
</protein>
<feature type="compositionally biased region" description="Acidic residues" evidence="2">
    <location>
        <begin position="286"/>
        <end position="302"/>
    </location>
</feature>
<dbReference type="Pfam" id="PF00849">
    <property type="entry name" value="PseudoU_synth_2"/>
    <property type="match status" value="1"/>
</dbReference>
<reference evidence="4 5" key="1">
    <citation type="submission" date="2024-03" db="EMBL/GenBank/DDBJ databases">
        <title>The Acrasis kona genome and developmental transcriptomes reveal deep origins of eukaryotic multicellular pathways.</title>
        <authorList>
            <person name="Sheikh S."/>
            <person name="Fu C.-J."/>
            <person name="Brown M.W."/>
            <person name="Baldauf S.L."/>
        </authorList>
    </citation>
    <scope>NUCLEOTIDE SEQUENCE [LARGE SCALE GENOMIC DNA]</scope>
    <source>
        <strain evidence="4 5">ATCC MYA-3509</strain>
    </source>
</reference>
<evidence type="ECO:0000256" key="1">
    <source>
        <dbReference type="ARBA" id="ARBA00010876"/>
    </source>
</evidence>
<accession>A0AAW2ZGL2</accession>